<dbReference type="InterPro" id="IPR040687">
    <property type="entry name" value="DUF5586"/>
</dbReference>
<dbReference type="Pfam" id="PF17824">
    <property type="entry name" value="DUF5586"/>
    <property type="match status" value="2"/>
</dbReference>
<dbReference type="PANTHER" id="PTHR32000:SF3">
    <property type="entry name" value="RIKEN CDNA A830018L16 GENE"/>
    <property type="match status" value="1"/>
</dbReference>
<dbReference type="PANTHER" id="PTHR32000">
    <property type="entry name" value="SIMILAR TO HYPOTHETICAL PROTEIN"/>
    <property type="match status" value="1"/>
</dbReference>
<reference evidence="1" key="4">
    <citation type="submission" date="2025-09" db="UniProtKB">
        <authorList>
            <consortium name="Ensembl"/>
        </authorList>
    </citation>
    <scope>IDENTIFICATION</scope>
</reference>
<dbReference type="EMBL" id="CABD030058313">
    <property type="status" value="NOT_ANNOTATED_CDS"/>
    <property type="molecule type" value="Genomic_DNA"/>
</dbReference>
<reference evidence="1" key="3">
    <citation type="submission" date="2025-08" db="UniProtKB">
        <authorList>
            <consortium name="Ensembl"/>
        </authorList>
    </citation>
    <scope>IDENTIFICATION</scope>
</reference>
<dbReference type="AlphaFoldDB" id="A0A2I2YJF8"/>
<reference evidence="2" key="1">
    <citation type="submission" date="2011-05" db="EMBL/GenBank/DDBJ databases">
        <title>Insights into the evolution of the great apes provided by the gorilla genome.</title>
        <authorList>
            <person name="Scally A."/>
        </authorList>
    </citation>
    <scope>NUCLEOTIDE SEQUENCE [LARGE SCALE GENOMIC DNA]</scope>
</reference>
<name>A0A2I2YJF8_GORGO</name>
<dbReference type="EMBL" id="CABD030058312">
    <property type="status" value="NOT_ANNOTATED_CDS"/>
    <property type="molecule type" value="Genomic_DNA"/>
</dbReference>
<dbReference type="EMBL" id="CABD030058315">
    <property type="status" value="NOT_ANNOTATED_CDS"/>
    <property type="molecule type" value="Genomic_DNA"/>
</dbReference>
<proteinExistence type="predicted"/>
<reference evidence="1 2" key="2">
    <citation type="journal article" date="2012" name="Nature">
        <title>Insights into hominid evolution from the gorilla genome sequence.</title>
        <authorList>
            <person name="Scally A."/>
            <person name="Dutheil J.Y."/>
            <person name="Hillier L.W."/>
            <person name="Jordan G.E."/>
            <person name="Goodhead I."/>
            <person name="Herrero J."/>
            <person name="Hobolth A."/>
            <person name="Lappalainen T."/>
            <person name="Mailund T."/>
            <person name="Marques-Bonet T."/>
            <person name="McCarthy S."/>
            <person name="Montgomery S.H."/>
            <person name="Schwalie P.C."/>
            <person name="Tang Y.A."/>
            <person name="Ward M.C."/>
            <person name="Xue Y."/>
            <person name="Yngvadottir B."/>
            <person name="Alkan C."/>
            <person name="Andersen L.N."/>
            <person name="Ayub Q."/>
            <person name="Ball E.V."/>
            <person name="Beal K."/>
            <person name="Bradley B.J."/>
            <person name="Chen Y."/>
            <person name="Clee C.M."/>
            <person name="Fitzgerald S."/>
            <person name="Graves T.A."/>
            <person name="Gu Y."/>
            <person name="Heath P."/>
            <person name="Heger A."/>
            <person name="Karakoc E."/>
            <person name="Kolb-Kokocinski A."/>
            <person name="Laird G.K."/>
            <person name="Lunter G."/>
            <person name="Meader S."/>
            <person name="Mort M."/>
            <person name="Mullikin J.C."/>
            <person name="Munch K."/>
            <person name="O'Connor T.D."/>
            <person name="Phillips A.D."/>
            <person name="Prado-Martinez J."/>
            <person name="Rogers A.S."/>
            <person name="Sajjadian S."/>
            <person name="Schmidt D."/>
            <person name="Shaw K."/>
            <person name="Simpson J.T."/>
            <person name="Stenson P.D."/>
            <person name="Turner D.J."/>
            <person name="Vigilant L."/>
            <person name="Vilella A.J."/>
            <person name="Whitener W."/>
            <person name="Zhu B."/>
            <person name="Cooper D.N."/>
            <person name="de Jong P."/>
            <person name="Dermitzakis E.T."/>
            <person name="Eichler E.E."/>
            <person name="Flicek P."/>
            <person name="Goldman N."/>
            <person name="Mundy N.I."/>
            <person name="Ning Z."/>
            <person name="Odom D.T."/>
            <person name="Ponting C.P."/>
            <person name="Quail M.A."/>
            <person name="Ryder O.A."/>
            <person name="Searle S.M."/>
            <person name="Warren W.C."/>
            <person name="Wilson R.K."/>
            <person name="Schierup M.H."/>
            <person name="Rogers J."/>
            <person name="Tyler-Smith C."/>
            <person name="Durbin R."/>
        </authorList>
    </citation>
    <scope>NUCLEOTIDE SEQUENCE [LARGE SCALE GENOMIC DNA]</scope>
</reference>
<protein>
    <submittedName>
        <fullName evidence="1">Chromosome 8 open reading frame 34</fullName>
    </submittedName>
</protein>
<accession>A0A2I2YJF8</accession>
<keyword evidence="2" id="KW-1185">Reference proteome</keyword>
<dbReference type="EMBL" id="CABD030058318">
    <property type="status" value="NOT_ANNOTATED_CDS"/>
    <property type="molecule type" value="Genomic_DNA"/>
</dbReference>
<dbReference type="Bgee" id="ENSGGOG00000015731">
    <property type="expression patterns" value="Expressed in prefrontal cortex and 2 other cell types or tissues"/>
</dbReference>
<dbReference type="EMBL" id="CABD030058316">
    <property type="status" value="NOT_ANNOTATED_CDS"/>
    <property type="molecule type" value="Genomic_DNA"/>
</dbReference>
<dbReference type="EMBL" id="CABD030058309">
    <property type="status" value="NOT_ANNOTATED_CDS"/>
    <property type="molecule type" value="Genomic_DNA"/>
</dbReference>
<sequence>MENGFTMCQTGRQHLVACGLHLSGGKEDLNDLRMEGVTTLVPSGSKFNQGRPTYPAEPQAKVTLNICSRCARLQGDNLEERTGESLPILHSPDEKIPDSFDSLPGTEEALMEEGDEFEKASKLTGPGEASSGVGHSLKNYMEEDESLKQLQVVHQPWILPSDTESEGVEAEQEKHLLNQNLCGWDSEFCIFHTLASFLIYK</sequence>
<dbReference type="Ensembl" id="ENSGGOT00000067931.1">
    <property type="protein sequence ID" value="ENSGGOP00000035081.1"/>
    <property type="gene ID" value="ENSGGOG00000015731.3"/>
</dbReference>
<dbReference type="EMBL" id="CABD030058310">
    <property type="status" value="NOT_ANNOTATED_CDS"/>
    <property type="molecule type" value="Genomic_DNA"/>
</dbReference>
<organism evidence="1 2">
    <name type="scientific">Gorilla gorilla gorilla</name>
    <name type="common">Western lowland gorilla</name>
    <dbReference type="NCBI Taxonomy" id="9595"/>
    <lineage>
        <taxon>Eukaryota</taxon>
        <taxon>Metazoa</taxon>
        <taxon>Chordata</taxon>
        <taxon>Craniata</taxon>
        <taxon>Vertebrata</taxon>
        <taxon>Euteleostomi</taxon>
        <taxon>Mammalia</taxon>
        <taxon>Eutheria</taxon>
        <taxon>Euarchontoglires</taxon>
        <taxon>Primates</taxon>
        <taxon>Haplorrhini</taxon>
        <taxon>Catarrhini</taxon>
        <taxon>Hominidae</taxon>
        <taxon>Gorilla</taxon>
    </lineage>
</organism>
<dbReference type="EMBL" id="CABD030058311">
    <property type="status" value="NOT_ANNOTATED_CDS"/>
    <property type="molecule type" value="Genomic_DNA"/>
</dbReference>
<dbReference type="GeneTree" id="ENSGT00390000005870"/>
<dbReference type="EMBL" id="CABD030058317">
    <property type="status" value="NOT_ANNOTATED_CDS"/>
    <property type="molecule type" value="Genomic_DNA"/>
</dbReference>
<evidence type="ECO:0000313" key="2">
    <source>
        <dbReference type="Proteomes" id="UP000001519"/>
    </source>
</evidence>
<evidence type="ECO:0000313" key="1">
    <source>
        <dbReference type="Ensembl" id="ENSGGOP00000035081.1"/>
    </source>
</evidence>
<dbReference type="Proteomes" id="UP000001519">
    <property type="component" value="Chromosome 8"/>
</dbReference>
<dbReference type="EMBL" id="CABD030058314">
    <property type="status" value="NOT_ANNOTATED_CDS"/>
    <property type="molecule type" value="Genomic_DNA"/>
</dbReference>
<gene>
    <name evidence="1" type="primary">C7H8orf34</name>
</gene>